<dbReference type="InterPro" id="IPR011008">
    <property type="entry name" value="Dimeric_a/b-barrel"/>
</dbReference>
<dbReference type="Pfam" id="PF03795">
    <property type="entry name" value="YCII"/>
    <property type="match status" value="1"/>
</dbReference>
<feature type="domain" description="YCII-related" evidence="2">
    <location>
        <begin position="3"/>
        <end position="89"/>
    </location>
</feature>
<gene>
    <name evidence="3" type="ORF">BHK69_14715</name>
</gene>
<evidence type="ECO:0000256" key="1">
    <source>
        <dbReference type="ARBA" id="ARBA00007689"/>
    </source>
</evidence>
<dbReference type="STRING" id="1526658.BHK69_14715"/>
<proteinExistence type="inferred from homology"/>
<evidence type="ECO:0000313" key="4">
    <source>
        <dbReference type="Proteomes" id="UP000094969"/>
    </source>
</evidence>
<comment type="similarity">
    <text evidence="1">Belongs to the YciI family.</text>
</comment>
<protein>
    <recommendedName>
        <fullName evidence="2">YCII-related domain-containing protein</fullName>
    </recommendedName>
</protein>
<dbReference type="AlphaFoldDB" id="A0A1D7U2E5"/>
<name>A0A1D7U2E5_9HYPH</name>
<dbReference type="OrthoDB" id="6928805at2"/>
<reference evidence="3 4" key="1">
    <citation type="journal article" date="2015" name="Antonie Van Leeuwenhoek">
        <title>Bosea vaviloviae sp. nov., a new species of slow-growing rhizobia isolated from nodules of the relict species Vavilovia formosa (Stev.) Fed.</title>
        <authorList>
            <person name="Safronova V.I."/>
            <person name="Kuznetsova I.G."/>
            <person name="Sazanova A.L."/>
            <person name="Kimeklis A.K."/>
            <person name="Belimov A.A."/>
            <person name="Andronov E.E."/>
            <person name="Pinaev A.G."/>
            <person name="Chizhevskaya E.P."/>
            <person name="Pukhaev A.R."/>
            <person name="Popov K.P."/>
            <person name="Willems A."/>
            <person name="Tikhonovich I.A."/>
        </authorList>
    </citation>
    <scope>NUCLEOTIDE SEQUENCE [LARGE SCALE GENOMIC DNA]</scope>
    <source>
        <strain evidence="3 4">Vaf18</strain>
    </source>
</reference>
<dbReference type="RefSeq" id="WP_069690753.1">
    <property type="nucleotide sequence ID" value="NZ_CP017147.1"/>
</dbReference>
<evidence type="ECO:0000259" key="2">
    <source>
        <dbReference type="Pfam" id="PF03795"/>
    </source>
</evidence>
<keyword evidence="4" id="KW-1185">Reference proteome</keyword>
<dbReference type="SUPFAM" id="SSF54909">
    <property type="entry name" value="Dimeric alpha+beta barrel"/>
    <property type="match status" value="1"/>
</dbReference>
<evidence type="ECO:0000313" key="3">
    <source>
        <dbReference type="EMBL" id="AOO81541.1"/>
    </source>
</evidence>
<organism evidence="3 4">
    <name type="scientific">Bosea vaviloviae</name>
    <dbReference type="NCBI Taxonomy" id="1526658"/>
    <lineage>
        <taxon>Bacteria</taxon>
        <taxon>Pseudomonadati</taxon>
        <taxon>Pseudomonadota</taxon>
        <taxon>Alphaproteobacteria</taxon>
        <taxon>Hyphomicrobiales</taxon>
        <taxon>Boseaceae</taxon>
        <taxon>Bosea</taxon>
    </lineage>
</organism>
<dbReference type="EMBL" id="CP017147">
    <property type="protein sequence ID" value="AOO81541.1"/>
    <property type="molecule type" value="Genomic_DNA"/>
</dbReference>
<dbReference type="InterPro" id="IPR005545">
    <property type="entry name" value="YCII"/>
</dbReference>
<accession>A0A1D7U2E5</accession>
<sequence length="98" mass="11013">MKYYLCKYIPPRADFLATMTADEKDWMKQHGAFLDALLEKGQIVAHGPVMDPNGGYGVSLYQITDDLEIEAITSQDPIVRNGAGHYEHHPMLHLKARG</sequence>
<dbReference type="KEGG" id="bvv:BHK69_14715"/>
<dbReference type="Proteomes" id="UP000094969">
    <property type="component" value="Chromosome"/>
</dbReference>